<dbReference type="Proteomes" id="UP000677305">
    <property type="component" value="Chromosome"/>
</dbReference>
<dbReference type="Pfam" id="PF06580">
    <property type="entry name" value="His_kinase"/>
    <property type="match status" value="1"/>
</dbReference>
<dbReference type="InterPro" id="IPR050640">
    <property type="entry name" value="Bact_2-comp_sensor_kinase"/>
</dbReference>
<dbReference type="SMART" id="SM00304">
    <property type="entry name" value="HAMP"/>
    <property type="match status" value="1"/>
</dbReference>
<protein>
    <recommendedName>
        <fullName evidence="3">histidine kinase</fullName>
        <ecNumber evidence="3">2.7.13.3</ecNumber>
    </recommendedName>
</protein>
<comment type="subcellular location">
    <subcellularLocation>
        <location evidence="2">Cell membrane</location>
        <topology evidence="2">Multi-pass membrane protein</topology>
    </subcellularLocation>
</comment>
<proteinExistence type="predicted"/>
<evidence type="ECO:0000256" key="7">
    <source>
        <dbReference type="ARBA" id="ARBA00022692"/>
    </source>
</evidence>
<evidence type="ECO:0000256" key="12">
    <source>
        <dbReference type="SAM" id="Phobius"/>
    </source>
</evidence>
<evidence type="ECO:0000256" key="6">
    <source>
        <dbReference type="ARBA" id="ARBA00022679"/>
    </source>
</evidence>
<dbReference type="SUPFAM" id="SSF55874">
    <property type="entry name" value="ATPase domain of HSP90 chaperone/DNA topoisomerase II/histidine kinase"/>
    <property type="match status" value="1"/>
</dbReference>
<dbReference type="Pfam" id="PF00672">
    <property type="entry name" value="HAMP"/>
    <property type="match status" value="1"/>
</dbReference>
<accession>A0A8J8MCR9</accession>
<name>A0A8J8MCR9_9FIRM</name>
<sequence length="582" mass="67012">MKKVTIRSKLFLSICLLTTLSLICISYVVYVLFFQTLKTNEIQYSIQSSNETKHNIELFLKLVTNTSTLLSSNEEILNELKRDISPNDTEKAMIENEVNTMLKNIISVNEFIKGIYIIGHDSQFFTSDWAIRENQLREKYDSMLNKDMSLEEFYTSIHPNTYHLFSELYVISYVKPVFQFPSGENLGTIIIDINYNYLEEIFTMSSIENSEKVIVINSKGETIFTFPYNVRLDNVIEENPQLLTLEKTKLNTKVFGKESIIVSQIIDNSDWKIITIRATDKIHKNTNYLGSMAITIFLVVIVISLIASFLVSNALTKPIKKLITKIKLVEQGNLNVRITVRSNDELGQLSTSFNNMIIKINELIKKILDQQKKKADMEFKILQAQINPHFLYNTLDSIKWLAILQNVDNISDMVTAIINLLKYNISKEDVSVKLSEEINSIKNYITVQNYRYGNIFKVIYSFEENTLDCIVLRFILQPIVENAIFHGFENLDDNGIIEIKAFIRDNNLVIEVTDNGTGMDEKTLDNIKNDKHLRKKFSGIGIQNIQERIQLYFGNEYGLSYSSQVGKGTKVTLTLPYQFSDN</sequence>
<evidence type="ECO:0000256" key="2">
    <source>
        <dbReference type="ARBA" id="ARBA00004651"/>
    </source>
</evidence>
<dbReference type="InterPro" id="IPR036890">
    <property type="entry name" value="HATPase_C_sf"/>
</dbReference>
<dbReference type="Gene3D" id="1.10.8.500">
    <property type="entry name" value="HAMP domain in histidine kinase"/>
    <property type="match status" value="1"/>
</dbReference>
<dbReference type="PANTHER" id="PTHR34220">
    <property type="entry name" value="SENSOR HISTIDINE KINASE YPDA"/>
    <property type="match status" value="1"/>
</dbReference>
<dbReference type="EC" id="2.7.13.3" evidence="3"/>
<evidence type="ECO:0000256" key="3">
    <source>
        <dbReference type="ARBA" id="ARBA00012438"/>
    </source>
</evidence>
<dbReference type="InterPro" id="IPR003594">
    <property type="entry name" value="HATPase_dom"/>
</dbReference>
<dbReference type="AlphaFoldDB" id="A0A8J8MCR9"/>
<evidence type="ECO:0000256" key="11">
    <source>
        <dbReference type="ARBA" id="ARBA00023136"/>
    </source>
</evidence>
<keyword evidence="8 15" id="KW-0418">Kinase</keyword>
<evidence type="ECO:0000313" key="16">
    <source>
        <dbReference type="Proteomes" id="UP000677305"/>
    </source>
</evidence>
<feature type="domain" description="Histidine kinase" evidence="13">
    <location>
        <begin position="472"/>
        <end position="579"/>
    </location>
</feature>
<evidence type="ECO:0000256" key="10">
    <source>
        <dbReference type="ARBA" id="ARBA00023012"/>
    </source>
</evidence>
<evidence type="ECO:0000259" key="13">
    <source>
        <dbReference type="PROSITE" id="PS50109"/>
    </source>
</evidence>
<dbReference type="Gene3D" id="3.30.565.10">
    <property type="entry name" value="Histidine kinase-like ATPase, C-terminal domain"/>
    <property type="match status" value="1"/>
</dbReference>
<evidence type="ECO:0000313" key="15">
    <source>
        <dbReference type="EMBL" id="QUH30644.1"/>
    </source>
</evidence>
<dbReference type="GO" id="GO:0005886">
    <property type="term" value="C:plasma membrane"/>
    <property type="evidence" value="ECO:0007669"/>
    <property type="project" value="UniProtKB-SubCell"/>
</dbReference>
<keyword evidence="6" id="KW-0808">Transferase</keyword>
<dbReference type="PROSITE" id="PS50109">
    <property type="entry name" value="HIS_KIN"/>
    <property type="match status" value="1"/>
</dbReference>
<keyword evidence="9 12" id="KW-1133">Transmembrane helix</keyword>
<evidence type="ECO:0000259" key="14">
    <source>
        <dbReference type="PROSITE" id="PS50885"/>
    </source>
</evidence>
<dbReference type="SMART" id="SM00387">
    <property type="entry name" value="HATPase_c"/>
    <property type="match status" value="1"/>
</dbReference>
<dbReference type="PRINTS" id="PR00344">
    <property type="entry name" value="BCTRLSENSOR"/>
</dbReference>
<dbReference type="PROSITE" id="PS50885">
    <property type="entry name" value="HAMP"/>
    <property type="match status" value="1"/>
</dbReference>
<dbReference type="InterPro" id="IPR004358">
    <property type="entry name" value="Sig_transdc_His_kin-like_C"/>
</dbReference>
<gene>
    <name evidence="15" type="ORF">HYG85_17675</name>
</gene>
<reference evidence="15 16" key="1">
    <citation type="submission" date="2020-07" db="EMBL/GenBank/DDBJ databases">
        <title>Vallitalea guaymasensis genome.</title>
        <authorList>
            <person name="Postec A."/>
        </authorList>
    </citation>
    <scope>NUCLEOTIDE SEQUENCE [LARGE SCALE GENOMIC DNA]</scope>
    <source>
        <strain evidence="15 16">Ra1766G1</strain>
    </source>
</reference>
<dbReference type="InterPro" id="IPR010559">
    <property type="entry name" value="Sig_transdc_His_kin_internal"/>
</dbReference>
<dbReference type="PANTHER" id="PTHR34220:SF7">
    <property type="entry name" value="SENSOR HISTIDINE KINASE YPDA"/>
    <property type="match status" value="1"/>
</dbReference>
<dbReference type="SUPFAM" id="SSF158472">
    <property type="entry name" value="HAMP domain-like"/>
    <property type="match status" value="1"/>
</dbReference>
<evidence type="ECO:0000256" key="4">
    <source>
        <dbReference type="ARBA" id="ARBA00022475"/>
    </source>
</evidence>
<organism evidence="15 16">
    <name type="scientific">Vallitalea guaymasensis</name>
    <dbReference type="NCBI Taxonomy" id="1185412"/>
    <lineage>
        <taxon>Bacteria</taxon>
        <taxon>Bacillati</taxon>
        <taxon>Bacillota</taxon>
        <taxon>Clostridia</taxon>
        <taxon>Lachnospirales</taxon>
        <taxon>Vallitaleaceae</taxon>
        <taxon>Vallitalea</taxon>
    </lineage>
</organism>
<dbReference type="Pfam" id="PF02743">
    <property type="entry name" value="dCache_1"/>
    <property type="match status" value="1"/>
</dbReference>
<keyword evidence="7 12" id="KW-0812">Transmembrane</keyword>
<dbReference type="Pfam" id="PF02518">
    <property type="entry name" value="HATPase_c"/>
    <property type="match status" value="1"/>
</dbReference>
<feature type="transmembrane region" description="Helical" evidence="12">
    <location>
        <begin position="288"/>
        <end position="311"/>
    </location>
</feature>
<dbReference type="EMBL" id="CP058561">
    <property type="protein sequence ID" value="QUH30644.1"/>
    <property type="molecule type" value="Genomic_DNA"/>
</dbReference>
<dbReference type="InterPro" id="IPR033479">
    <property type="entry name" value="dCache_1"/>
</dbReference>
<dbReference type="KEGG" id="vgu:HYG85_17675"/>
<keyword evidence="16" id="KW-1185">Reference proteome</keyword>
<dbReference type="RefSeq" id="WP_212690786.1">
    <property type="nucleotide sequence ID" value="NZ_CP058561.1"/>
</dbReference>
<keyword evidence="10" id="KW-0902">Two-component regulatory system</keyword>
<dbReference type="Gene3D" id="3.30.450.20">
    <property type="entry name" value="PAS domain"/>
    <property type="match status" value="2"/>
</dbReference>
<dbReference type="GO" id="GO:0000155">
    <property type="term" value="F:phosphorelay sensor kinase activity"/>
    <property type="evidence" value="ECO:0007669"/>
    <property type="project" value="InterPro"/>
</dbReference>
<feature type="transmembrane region" description="Helical" evidence="12">
    <location>
        <begin position="12"/>
        <end position="33"/>
    </location>
</feature>
<evidence type="ECO:0000256" key="8">
    <source>
        <dbReference type="ARBA" id="ARBA00022777"/>
    </source>
</evidence>
<keyword evidence="11 12" id="KW-0472">Membrane</keyword>
<dbReference type="InterPro" id="IPR003660">
    <property type="entry name" value="HAMP_dom"/>
</dbReference>
<dbReference type="InterPro" id="IPR005467">
    <property type="entry name" value="His_kinase_dom"/>
</dbReference>
<dbReference type="CDD" id="cd06225">
    <property type="entry name" value="HAMP"/>
    <property type="match status" value="1"/>
</dbReference>
<keyword evidence="5" id="KW-0597">Phosphoprotein</keyword>
<comment type="catalytic activity">
    <reaction evidence="1">
        <text>ATP + protein L-histidine = ADP + protein N-phospho-L-histidine.</text>
        <dbReference type="EC" id="2.7.13.3"/>
    </reaction>
</comment>
<keyword evidence="4" id="KW-1003">Cell membrane</keyword>
<evidence type="ECO:0000256" key="9">
    <source>
        <dbReference type="ARBA" id="ARBA00022989"/>
    </source>
</evidence>
<evidence type="ECO:0000256" key="1">
    <source>
        <dbReference type="ARBA" id="ARBA00000085"/>
    </source>
</evidence>
<feature type="domain" description="HAMP" evidence="14">
    <location>
        <begin position="313"/>
        <end position="365"/>
    </location>
</feature>
<evidence type="ECO:0000256" key="5">
    <source>
        <dbReference type="ARBA" id="ARBA00022553"/>
    </source>
</evidence>